<accession>A0AAU9E884</accession>
<feature type="transmembrane region" description="Helical" evidence="5">
    <location>
        <begin position="142"/>
        <end position="162"/>
    </location>
</feature>
<dbReference type="EMBL" id="AP028654">
    <property type="protein sequence ID" value="BEP29653.1"/>
    <property type="molecule type" value="Genomic_DNA"/>
</dbReference>
<organism evidence="6 7">
    <name type="scientific">Helicovermis profundi</name>
    <dbReference type="NCBI Taxonomy" id="3065157"/>
    <lineage>
        <taxon>Bacteria</taxon>
        <taxon>Bacillati</taxon>
        <taxon>Bacillota</taxon>
        <taxon>Clostridia</taxon>
        <taxon>Helicovermis</taxon>
    </lineage>
</organism>
<feature type="transmembrane region" description="Helical" evidence="5">
    <location>
        <begin position="83"/>
        <end position="102"/>
    </location>
</feature>
<feature type="transmembrane region" description="Helical" evidence="5">
    <location>
        <begin position="229"/>
        <end position="245"/>
    </location>
</feature>
<feature type="transmembrane region" description="Helical" evidence="5">
    <location>
        <begin position="257"/>
        <end position="276"/>
    </location>
</feature>
<feature type="transmembrane region" description="Helical" evidence="5">
    <location>
        <begin position="168"/>
        <end position="186"/>
    </location>
</feature>
<dbReference type="Pfam" id="PF03595">
    <property type="entry name" value="SLAC1"/>
    <property type="match status" value="1"/>
</dbReference>
<evidence type="ECO:0000313" key="6">
    <source>
        <dbReference type="EMBL" id="BEP29653.1"/>
    </source>
</evidence>
<feature type="transmembrane region" description="Helical" evidence="5">
    <location>
        <begin position="108"/>
        <end position="130"/>
    </location>
</feature>
<comment type="subcellular location">
    <subcellularLocation>
        <location evidence="1">Membrane</location>
        <topology evidence="1">Multi-pass membrane protein</topology>
    </subcellularLocation>
</comment>
<dbReference type="PANTHER" id="PTHR37955:SF1">
    <property type="entry name" value="DEP DOMAIN-CONTAINING PROTEIN"/>
    <property type="match status" value="1"/>
</dbReference>
<dbReference type="InterPro" id="IPR052951">
    <property type="entry name" value="Tellurite_res_ion_channel"/>
</dbReference>
<feature type="transmembrane region" description="Helical" evidence="5">
    <location>
        <begin position="7"/>
        <end position="29"/>
    </location>
</feature>
<proteinExistence type="predicted"/>
<evidence type="ECO:0000256" key="3">
    <source>
        <dbReference type="ARBA" id="ARBA00022989"/>
    </source>
</evidence>
<keyword evidence="3 5" id="KW-1133">Transmembrane helix</keyword>
<dbReference type="Proteomes" id="UP001321786">
    <property type="component" value="Chromosome"/>
</dbReference>
<keyword evidence="7" id="KW-1185">Reference proteome</keyword>
<dbReference type="RefSeq" id="WP_338535277.1">
    <property type="nucleotide sequence ID" value="NZ_AP028654.1"/>
</dbReference>
<feature type="transmembrane region" description="Helical" evidence="5">
    <location>
        <begin position="198"/>
        <end position="217"/>
    </location>
</feature>
<evidence type="ECO:0000256" key="1">
    <source>
        <dbReference type="ARBA" id="ARBA00004141"/>
    </source>
</evidence>
<dbReference type="CDD" id="cd09323">
    <property type="entry name" value="TDT_SLAC1_like"/>
    <property type="match status" value="1"/>
</dbReference>
<dbReference type="InterPro" id="IPR004695">
    <property type="entry name" value="SLAC1/Mae1/Ssu1/TehA"/>
</dbReference>
<feature type="transmembrane region" description="Helical" evidence="5">
    <location>
        <begin position="41"/>
        <end position="62"/>
    </location>
</feature>
<dbReference type="Gene3D" id="1.50.10.150">
    <property type="entry name" value="Voltage-dependent anion channel"/>
    <property type="match status" value="1"/>
</dbReference>
<dbReference type="GO" id="GO:0046583">
    <property type="term" value="F:monoatomic cation efflux transmembrane transporter activity"/>
    <property type="evidence" value="ECO:0007669"/>
    <property type="project" value="TreeGrafter"/>
</dbReference>
<dbReference type="KEGG" id="hprf:HLPR_19840"/>
<feature type="transmembrane region" description="Helical" evidence="5">
    <location>
        <begin position="282"/>
        <end position="302"/>
    </location>
</feature>
<keyword evidence="4 5" id="KW-0472">Membrane</keyword>
<dbReference type="AlphaFoldDB" id="A0AAU9E884"/>
<evidence type="ECO:0000256" key="4">
    <source>
        <dbReference type="ARBA" id="ARBA00023136"/>
    </source>
</evidence>
<name>A0AAU9E884_9FIRM</name>
<dbReference type="GO" id="GO:0005886">
    <property type="term" value="C:plasma membrane"/>
    <property type="evidence" value="ECO:0007669"/>
    <property type="project" value="TreeGrafter"/>
</dbReference>
<keyword evidence="2 5" id="KW-0812">Transmembrane</keyword>
<dbReference type="InterPro" id="IPR038665">
    <property type="entry name" value="Voltage-dep_anion_channel_sf"/>
</dbReference>
<sequence length="318" mass="36684">MDKSNRLLNFPISFFSIILGLSGLAISMGKMEAIFKLNVNISLYLLLGTIAVFGVLLILYFAKFIKYRDEVRKEFKNPVKVSFFATISVSFLLISVALLDVNLVLSKYFWIVGVIIHTFFTYVIISFWMLHPNFDIKHFNPAWFIPVVGNVLIPVAGIKFFISDISWFYYSIGFVFWIILFSIFIYRIIFHHPLPEKLVPTLAILIAPPAVAFIAYVKMTGTIDSFAKVLYFFALFLTTFLLREFKMFSSIKFYLSWWAYSFPISSITIASVLMFSVSKIVFYKYLALAFFIILVLIVLILIPKTINAMKCKEICVEE</sequence>
<reference evidence="6 7" key="1">
    <citation type="submission" date="2023-08" db="EMBL/GenBank/DDBJ databases">
        <title>Helicovermis profunda gen. nov., sp. nov., a novel mesophilic, fermentative bacterium within the Bacillota from a deep-sea hydrothermal vent chimney.</title>
        <authorList>
            <person name="Miyazaki U."/>
            <person name="Mizutani D."/>
            <person name="Hashimoto Y."/>
            <person name="Tame A."/>
            <person name="Sawayama S."/>
            <person name="Miyazaki J."/>
            <person name="Takai K."/>
            <person name="Nakagawa S."/>
        </authorList>
    </citation>
    <scope>NUCLEOTIDE SEQUENCE [LARGE SCALE GENOMIC DNA]</scope>
    <source>
        <strain evidence="6 7">S502</strain>
    </source>
</reference>
<evidence type="ECO:0000256" key="2">
    <source>
        <dbReference type="ARBA" id="ARBA00022692"/>
    </source>
</evidence>
<gene>
    <name evidence="6" type="ORF">HLPR_19840</name>
</gene>
<evidence type="ECO:0000256" key="5">
    <source>
        <dbReference type="SAM" id="Phobius"/>
    </source>
</evidence>
<dbReference type="PANTHER" id="PTHR37955">
    <property type="entry name" value="TELLURITE RESISTANCE PROTEIN TEHA"/>
    <property type="match status" value="1"/>
</dbReference>
<evidence type="ECO:0000313" key="7">
    <source>
        <dbReference type="Proteomes" id="UP001321786"/>
    </source>
</evidence>
<protein>
    <submittedName>
        <fullName evidence="6">SLAC1 anion channel family protein</fullName>
    </submittedName>
</protein>